<accession>A0A0R3PAZ8</accession>
<dbReference type="AlphaFoldDB" id="A0A0R3PAZ8"/>
<feature type="domain" description="MADF" evidence="1">
    <location>
        <begin position="141"/>
        <end position="228"/>
    </location>
</feature>
<reference evidence="4" key="1">
    <citation type="submission" date="2017-02" db="UniProtKB">
        <authorList>
            <consortium name="WormBaseParasite"/>
        </authorList>
    </citation>
    <scope>IDENTIFICATION</scope>
</reference>
<dbReference type="Pfam" id="PF10545">
    <property type="entry name" value="MADF_DNA_bdg"/>
    <property type="match status" value="2"/>
</dbReference>
<dbReference type="WBParaSite" id="ACOC_0000080201-mRNA-1">
    <property type="protein sequence ID" value="ACOC_0000080201-mRNA-1"/>
    <property type="gene ID" value="ACOC_0000080201"/>
</dbReference>
<dbReference type="SMART" id="SM00595">
    <property type="entry name" value="MADF"/>
    <property type="match status" value="2"/>
</dbReference>
<evidence type="ECO:0000313" key="2">
    <source>
        <dbReference type="EMBL" id="VDM52388.1"/>
    </source>
</evidence>
<dbReference type="EMBL" id="UYYA01000093">
    <property type="protein sequence ID" value="VDM52388.1"/>
    <property type="molecule type" value="Genomic_DNA"/>
</dbReference>
<dbReference type="OMA" id="MIRDITA"/>
<dbReference type="STRING" id="334426.A0A0R3PAZ8"/>
<dbReference type="InterPro" id="IPR006578">
    <property type="entry name" value="MADF-dom"/>
</dbReference>
<dbReference type="Proteomes" id="UP000267027">
    <property type="component" value="Unassembled WGS sequence"/>
</dbReference>
<organism evidence="4">
    <name type="scientific">Angiostrongylus costaricensis</name>
    <name type="common">Nematode worm</name>
    <dbReference type="NCBI Taxonomy" id="334426"/>
    <lineage>
        <taxon>Eukaryota</taxon>
        <taxon>Metazoa</taxon>
        <taxon>Ecdysozoa</taxon>
        <taxon>Nematoda</taxon>
        <taxon>Chromadorea</taxon>
        <taxon>Rhabditida</taxon>
        <taxon>Rhabditina</taxon>
        <taxon>Rhabditomorpha</taxon>
        <taxon>Strongyloidea</taxon>
        <taxon>Metastrongylidae</taxon>
        <taxon>Angiostrongylus</taxon>
    </lineage>
</organism>
<dbReference type="PROSITE" id="PS51029">
    <property type="entry name" value="MADF"/>
    <property type="match status" value="2"/>
</dbReference>
<evidence type="ECO:0000313" key="4">
    <source>
        <dbReference type="WBParaSite" id="ACOC_0000080201-mRNA-1"/>
    </source>
</evidence>
<feature type="domain" description="MADF" evidence="1">
    <location>
        <begin position="8"/>
        <end position="97"/>
    </location>
</feature>
<dbReference type="InterPro" id="IPR039353">
    <property type="entry name" value="TF_Adf1"/>
</dbReference>
<dbReference type="OrthoDB" id="5984255at2759"/>
<protein>
    <submittedName>
        <fullName evidence="4">MADF domain-containing protein</fullName>
    </submittedName>
</protein>
<keyword evidence="3" id="KW-1185">Reference proteome</keyword>
<dbReference type="PANTHER" id="PTHR12243">
    <property type="entry name" value="MADF DOMAIN TRANSCRIPTION FACTOR"/>
    <property type="match status" value="1"/>
</dbReference>
<gene>
    <name evidence="2" type="ORF">ACOC_LOCUS803</name>
</gene>
<name>A0A0R3PAZ8_ANGCS</name>
<reference evidence="2 3" key="2">
    <citation type="submission" date="2018-11" db="EMBL/GenBank/DDBJ databases">
        <authorList>
            <consortium name="Pathogen Informatics"/>
        </authorList>
    </citation>
    <scope>NUCLEOTIDE SEQUENCE [LARGE SCALE GENOMIC DNA]</scope>
    <source>
        <strain evidence="2 3">Costa Rica</strain>
    </source>
</reference>
<evidence type="ECO:0000313" key="3">
    <source>
        <dbReference type="Proteomes" id="UP000267027"/>
    </source>
</evidence>
<proteinExistence type="predicted"/>
<sequence length="379" mass="43584">MDYPTKCHLIKLVEEEESIWNTGIEDYARLDKKNESWNRIYKEMTENYNFSGSMLELKTTWKNLRDQWRKNSLNKAPGSCKSWTFEKHLLFLATAQNEANRKESAVRRWLATVFGDTVPATSKNVANNKSALRMDVTMKKEFIALIKQEELLWNSECKDYYRLDKKNLSWSRILTKLEKKGFRGGLLELKAAWKVLRDTKRRTSMQPNASGKTWIYEKDLEFLNDASKSESVQFSPHVENDSKLHSLVDSPRSSVTADDMIEEATSIAASDEGNEGYFVPVSEAQESGTALNDAESSRKRSYGGGLAAKRRKMECFHEGLDMIREITVALRERLSSVRMDKFDRYGAFIASSLREMSEPVAKRKMAELMDCLLNQGNRT</sequence>
<evidence type="ECO:0000259" key="1">
    <source>
        <dbReference type="PROSITE" id="PS51029"/>
    </source>
</evidence>
<dbReference type="PANTHER" id="PTHR12243:SF67">
    <property type="entry name" value="COREPRESSOR OF PANGOLIN, ISOFORM A-RELATED"/>
    <property type="match status" value="1"/>
</dbReference>